<keyword evidence="2" id="KW-1185">Reference proteome</keyword>
<name>A0A9W6X775_9STRA</name>
<protein>
    <submittedName>
        <fullName evidence="1">Unnamed protein product</fullName>
    </submittedName>
</protein>
<organism evidence="1 2">
    <name type="scientific">Phytophthora lilii</name>
    <dbReference type="NCBI Taxonomy" id="2077276"/>
    <lineage>
        <taxon>Eukaryota</taxon>
        <taxon>Sar</taxon>
        <taxon>Stramenopiles</taxon>
        <taxon>Oomycota</taxon>
        <taxon>Peronosporomycetes</taxon>
        <taxon>Peronosporales</taxon>
        <taxon>Peronosporaceae</taxon>
        <taxon>Phytophthora</taxon>
    </lineage>
</organism>
<evidence type="ECO:0000313" key="2">
    <source>
        <dbReference type="Proteomes" id="UP001165083"/>
    </source>
</evidence>
<evidence type="ECO:0000313" key="1">
    <source>
        <dbReference type="EMBL" id="GMF32862.1"/>
    </source>
</evidence>
<accession>A0A9W6X775</accession>
<dbReference type="EMBL" id="BSXW01001021">
    <property type="protein sequence ID" value="GMF32862.1"/>
    <property type="molecule type" value="Genomic_DNA"/>
</dbReference>
<reference evidence="1" key="1">
    <citation type="submission" date="2023-04" db="EMBL/GenBank/DDBJ databases">
        <title>Phytophthora lilii NBRC 32176.</title>
        <authorList>
            <person name="Ichikawa N."/>
            <person name="Sato H."/>
            <person name="Tonouchi N."/>
        </authorList>
    </citation>
    <scope>NUCLEOTIDE SEQUENCE</scope>
    <source>
        <strain evidence="1">NBRC 32176</strain>
    </source>
</reference>
<gene>
    <name evidence="1" type="ORF">Plil01_001403400</name>
</gene>
<comment type="caution">
    <text evidence="1">The sequence shown here is derived from an EMBL/GenBank/DDBJ whole genome shotgun (WGS) entry which is preliminary data.</text>
</comment>
<dbReference type="AlphaFoldDB" id="A0A9W6X775"/>
<sequence>MEEKTDEVYPGSRHAITAQRAFRRFPTPEISIATDITYASYLGSYDLDTASVTARGMKWWLAAISKMQRAISKLVSTNRSDCRISSSSSDATTTSAGAAWASTASWVGRRCTTSAKTHEGRTKSTAMAQRVRVITIETGHHSKVLCRHNKRWICFGRAGSAQMGCG</sequence>
<dbReference type="Proteomes" id="UP001165083">
    <property type="component" value="Unassembled WGS sequence"/>
</dbReference>
<proteinExistence type="predicted"/>